<dbReference type="STRING" id="1157962.A0A250WRI7"/>
<dbReference type="OrthoDB" id="1922221at2759"/>
<protein>
    <recommendedName>
        <fullName evidence="4">Exocyst subunit Exo70 family protein</fullName>
    </recommendedName>
</protein>
<keyword evidence="3 4" id="KW-0268">Exocytosis</keyword>
<dbReference type="InterPro" id="IPR046364">
    <property type="entry name" value="Exo70_C"/>
</dbReference>
<dbReference type="Proteomes" id="UP000232323">
    <property type="component" value="Unassembled WGS sequence"/>
</dbReference>
<feature type="domain" description="Exocyst complex subunit Exo70 C-terminal" evidence="6">
    <location>
        <begin position="252"/>
        <end position="635"/>
    </location>
</feature>
<dbReference type="PANTHER" id="PTHR12542:SF41">
    <property type="entry name" value="EXOCYST COMPLEX COMPONENT 7"/>
    <property type="match status" value="1"/>
</dbReference>
<dbReference type="Pfam" id="PF20669">
    <property type="entry name" value="Exo70_N"/>
    <property type="match status" value="1"/>
</dbReference>
<dbReference type="GO" id="GO:0000145">
    <property type="term" value="C:exocyst"/>
    <property type="evidence" value="ECO:0007669"/>
    <property type="project" value="InterPro"/>
</dbReference>
<dbReference type="InterPro" id="IPR016159">
    <property type="entry name" value="Cullin_repeat-like_dom_sf"/>
</dbReference>
<keyword evidence="2 4" id="KW-0813">Transport</keyword>
<dbReference type="Pfam" id="PF03081">
    <property type="entry name" value="Exo70_C"/>
    <property type="match status" value="1"/>
</dbReference>
<proteinExistence type="inferred from homology"/>
<comment type="function">
    <text evidence="4">Component of the exocyst complex.</text>
</comment>
<gene>
    <name evidence="7" type="ORF">CEUSTIGMA_g907.t1</name>
</gene>
<organism evidence="7 8">
    <name type="scientific">Chlamydomonas eustigma</name>
    <dbReference type="NCBI Taxonomy" id="1157962"/>
    <lineage>
        <taxon>Eukaryota</taxon>
        <taxon>Viridiplantae</taxon>
        <taxon>Chlorophyta</taxon>
        <taxon>core chlorophytes</taxon>
        <taxon>Chlorophyceae</taxon>
        <taxon>CS clade</taxon>
        <taxon>Chlamydomonadales</taxon>
        <taxon>Chlamydomonadaceae</taxon>
        <taxon>Chlamydomonas</taxon>
    </lineage>
</organism>
<dbReference type="Gene3D" id="1.20.1280.170">
    <property type="entry name" value="Exocyst complex component Exo70"/>
    <property type="match status" value="1"/>
</dbReference>
<reference evidence="7 8" key="1">
    <citation type="submission" date="2017-08" db="EMBL/GenBank/DDBJ databases">
        <title>Acidophilic green algal genome provides insights into adaptation to an acidic environment.</title>
        <authorList>
            <person name="Hirooka S."/>
            <person name="Hirose Y."/>
            <person name="Kanesaki Y."/>
            <person name="Higuchi S."/>
            <person name="Fujiwara T."/>
            <person name="Onuma R."/>
            <person name="Era A."/>
            <person name="Ohbayashi R."/>
            <person name="Uzuka A."/>
            <person name="Nozaki H."/>
            <person name="Yoshikawa H."/>
            <person name="Miyagishima S.Y."/>
        </authorList>
    </citation>
    <scope>NUCLEOTIDE SEQUENCE [LARGE SCALE GENOMIC DNA]</scope>
    <source>
        <strain evidence="7 8">NIES-2499</strain>
    </source>
</reference>
<keyword evidence="4" id="KW-0653">Protein transport</keyword>
<dbReference type="GO" id="GO:0005546">
    <property type="term" value="F:phosphatidylinositol-4,5-bisphosphate binding"/>
    <property type="evidence" value="ECO:0007669"/>
    <property type="project" value="InterPro"/>
</dbReference>
<evidence type="ECO:0000256" key="1">
    <source>
        <dbReference type="ARBA" id="ARBA00006756"/>
    </source>
</evidence>
<evidence type="ECO:0000313" key="7">
    <source>
        <dbReference type="EMBL" id="GAX73455.1"/>
    </source>
</evidence>
<sequence>MTTPISSDPLRDGLLAYNHLSIGSSNLLSGLQQQLDLLVVATTPISTRALALMSAEENICLTKAYIDELLGHLETSHKVESFLKSGPGRDIDTYLRHLEALEAALKYLETHSDLLSAQEAYGHAELVHGKAMKDCEADFGSTLGQQGSATMPSAALLTKQATENLQVAAVQAQLEVISGPPLDRLQRLAAAMMNSQHMTCVDVYKQVRGRTVESIMRLVGYEPNSTLSSLQVQSADQLEKTVNSWNLQLRVMAVVAASELDLARSIWPSPFDEAACIGVLSSVMRTLIQQGSDVAGLRKGGSSRVFVLLEMNKHLKEVLPLLEELLGHMNRFGQYLSELRNLYTLLARTARSAFSEFEMSVERDNSKAQTVDGTVHPQCAHILSFLRRLFSYPNTEVLFSTGRDAHDDDAYNEEARSTSGMSAGQSSTAADSSRKAAKVADSPVSVSSSHATQTVGAAVETVMGGLLHSMEFKSKLYKIPALGAVFLMNNVNYMVSASDKTEGKLMLSKTWLKKHRDMVEEYAQQYHALTWQPVVKALERILSGEEVQPSDHAKWREWVKAKWKAFNTAFEAIYMAQTGWTIPDARLKCSVRKAIKQDLLPAYEAFFEEYSTVEFSVNRSKYVRYSPDKVEAFIDKDLFEGQPMDFTKVRPQATSGSRPL</sequence>
<evidence type="ECO:0000256" key="2">
    <source>
        <dbReference type="ARBA" id="ARBA00022448"/>
    </source>
</evidence>
<name>A0A250WRI7_9CHLO</name>
<feature type="compositionally biased region" description="Polar residues" evidence="5">
    <location>
        <begin position="417"/>
        <end position="431"/>
    </location>
</feature>
<dbReference type="AlphaFoldDB" id="A0A250WRI7"/>
<dbReference type="SUPFAM" id="SSF74788">
    <property type="entry name" value="Cullin repeat-like"/>
    <property type="match status" value="1"/>
</dbReference>
<comment type="similarity">
    <text evidence="1 4">Belongs to the EXO70 family.</text>
</comment>
<evidence type="ECO:0000259" key="6">
    <source>
        <dbReference type="Pfam" id="PF03081"/>
    </source>
</evidence>
<evidence type="ECO:0000256" key="5">
    <source>
        <dbReference type="SAM" id="MobiDB-lite"/>
    </source>
</evidence>
<evidence type="ECO:0000256" key="4">
    <source>
        <dbReference type="RuleBase" id="RU365026"/>
    </source>
</evidence>
<keyword evidence="8" id="KW-1185">Reference proteome</keyword>
<dbReference type="GO" id="GO:0006887">
    <property type="term" value="P:exocytosis"/>
    <property type="evidence" value="ECO:0007669"/>
    <property type="project" value="UniProtKB-KW"/>
</dbReference>
<evidence type="ECO:0000313" key="8">
    <source>
        <dbReference type="Proteomes" id="UP000232323"/>
    </source>
</evidence>
<comment type="caution">
    <text evidence="7">The sequence shown here is derived from an EMBL/GenBank/DDBJ whole genome shotgun (WGS) entry which is preliminary data.</text>
</comment>
<accession>A0A250WRI7</accession>
<dbReference type="PANTHER" id="PTHR12542">
    <property type="entry name" value="EXOCYST COMPLEX PROTEIN EXO70"/>
    <property type="match status" value="1"/>
</dbReference>
<dbReference type="InterPro" id="IPR004140">
    <property type="entry name" value="Exo70"/>
</dbReference>
<feature type="region of interest" description="Disordered" evidence="5">
    <location>
        <begin position="412"/>
        <end position="436"/>
    </location>
</feature>
<dbReference type="EMBL" id="BEGY01000003">
    <property type="protein sequence ID" value="GAX73455.1"/>
    <property type="molecule type" value="Genomic_DNA"/>
</dbReference>
<dbReference type="GO" id="GO:0015031">
    <property type="term" value="P:protein transport"/>
    <property type="evidence" value="ECO:0007669"/>
    <property type="project" value="UniProtKB-KW"/>
</dbReference>
<evidence type="ECO:0000256" key="3">
    <source>
        <dbReference type="ARBA" id="ARBA00022483"/>
    </source>
</evidence>